<sequence length="576" mass="66003">MEVTWVGVRTRARAKTTKVVNEEIADNLGSVKRRRLSDEKKRSHSSSFVQTQSINHEIYVNLTSDSSNIAASLRSRSAPGSCCSSTGSVEKLKVSDLEEDISAENETVVQHNLDGSESTPTMEFKTEPVELDSCTPKQSLVMAHDSRTKMPPEAELEEFFTVANKDLKKRFTDKYNYDIVNDIPLKGRYSLNLNCSLAKAFSIHSIMPLNVKLVDEAEVPMSQKIAWAKEEQLLYCKHLRQEIQGAIVLKSRNMSLGVLRLLVLACAMICGIYVCSTYLRQTRVEKKREYVEFQVIKRPHHNNVAYQSQIGYLHYPKPETFDRFECARNPVRLFVIMSMQRSGSGWFETLLNSHVNVSSNGEIFGKKDRRKNVSSIINTLDKVYNLDLVTSSSKNECSAAIGFKWMLNQGLMEHPKEILDYFTKRGVFVIFFLRRNMLRRLVSILANSFDRDAKLLNGIHVSHVHSHKEAMTLSKYKPVLNVTSLESDLGEMESTAIKALKYYNNTRHIIVYYEDLIKKPSKLIQIEDFLKLPRMRLNSRQVKIHKGPLSEHIDNWDEVNKTLSGTMYEKYLTADY</sequence>
<dbReference type="Gene3D" id="3.40.50.300">
    <property type="entry name" value="P-loop containing nucleotide triphosphate hydrolases"/>
    <property type="match status" value="1"/>
</dbReference>
<proteinExistence type="predicted"/>
<dbReference type="GO" id="GO:0016740">
    <property type="term" value="F:transferase activity"/>
    <property type="evidence" value="ECO:0007669"/>
    <property type="project" value="UniProtKB-KW"/>
</dbReference>
<comment type="caution">
    <text evidence="3">The sequence shown here is derived from an EMBL/GenBank/DDBJ whole genome shotgun (WGS) entry which is preliminary data.</text>
</comment>
<reference evidence="3 4" key="1">
    <citation type="journal article" date="2018" name="Mol. Plant">
        <title>The genome of Artemisia annua provides insight into the evolution of Asteraceae family and artemisinin biosynthesis.</title>
        <authorList>
            <person name="Shen Q."/>
            <person name="Zhang L."/>
            <person name="Liao Z."/>
            <person name="Wang S."/>
            <person name="Yan T."/>
            <person name="Shi P."/>
            <person name="Liu M."/>
            <person name="Fu X."/>
            <person name="Pan Q."/>
            <person name="Wang Y."/>
            <person name="Lv Z."/>
            <person name="Lu X."/>
            <person name="Zhang F."/>
            <person name="Jiang W."/>
            <person name="Ma Y."/>
            <person name="Chen M."/>
            <person name="Hao X."/>
            <person name="Li L."/>
            <person name="Tang Y."/>
            <person name="Lv G."/>
            <person name="Zhou Y."/>
            <person name="Sun X."/>
            <person name="Brodelius P.E."/>
            <person name="Rose J.K.C."/>
            <person name="Tang K."/>
        </authorList>
    </citation>
    <scope>NUCLEOTIDE SEQUENCE [LARGE SCALE GENOMIC DNA]</scope>
    <source>
        <strain evidence="4">cv. Huhao1</strain>
        <tissue evidence="3">Leaf</tissue>
    </source>
</reference>
<dbReference type="InterPro" id="IPR003175">
    <property type="entry name" value="CDI_dom"/>
</dbReference>
<evidence type="ECO:0000259" key="2">
    <source>
        <dbReference type="Pfam" id="PF02234"/>
    </source>
</evidence>
<organism evidence="3 4">
    <name type="scientific">Artemisia annua</name>
    <name type="common">Sweet wormwood</name>
    <dbReference type="NCBI Taxonomy" id="35608"/>
    <lineage>
        <taxon>Eukaryota</taxon>
        <taxon>Viridiplantae</taxon>
        <taxon>Streptophyta</taxon>
        <taxon>Embryophyta</taxon>
        <taxon>Tracheophyta</taxon>
        <taxon>Spermatophyta</taxon>
        <taxon>Magnoliopsida</taxon>
        <taxon>eudicotyledons</taxon>
        <taxon>Gunneridae</taxon>
        <taxon>Pentapetalae</taxon>
        <taxon>asterids</taxon>
        <taxon>campanulids</taxon>
        <taxon>Asterales</taxon>
        <taxon>Asteraceae</taxon>
        <taxon>Asteroideae</taxon>
        <taxon>Anthemideae</taxon>
        <taxon>Artemisiinae</taxon>
        <taxon>Artemisia</taxon>
    </lineage>
</organism>
<dbReference type="GO" id="GO:0051726">
    <property type="term" value="P:regulation of cell cycle"/>
    <property type="evidence" value="ECO:0007669"/>
    <property type="project" value="InterPro"/>
</dbReference>
<dbReference type="Pfam" id="PF02234">
    <property type="entry name" value="CDI"/>
    <property type="match status" value="1"/>
</dbReference>
<dbReference type="EMBL" id="PKPP01003394">
    <property type="protein sequence ID" value="PWA69632.1"/>
    <property type="molecule type" value="Genomic_DNA"/>
</dbReference>
<feature type="domain" description="Cyclin-dependent kinase inhibitor" evidence="2">
    <location>
        <begin position="150"/>
        <end position="189"/>
    </location>
</feature>
<keyword evidence="1" id="KW-1133">Transmembrane helix</keyword>
<name>A0A2U1N831_ARTAN</name>
<dbReference type="OrthoDB" id="2015035at2759"/>
<dbReference type="AlphaFoldDB" id="A0A2U1N831"/>
<feature type="transmembrane region" description="Helical" evidence="1">
    <location>
        <begin position="258"/>
        <end position="279"/>
    </location>
</feature>
<dbReference type="PANTHER" id="PTHR32175:SF23">
    <property type="entry name" value="SULFOTRANSFERASE"/>
    <property type="match status" value="1"/>
</dbReference>
<keyword evidence="4" id="KW-1185">Reference proteome</keyword>
<keyword evidence="1" id="KW-0472">Membrane</keyword>
<dbReference type="InterPro" id="IPR052796">
    <property type="entry name" value="Nod_factor_sulfotransferase"/>
</dbReference>
<dbReference type="GO" id="GO:0004861">
    <property type="term" value="F:cyclin-dependent protein serine/threonine kinase inhibitor activity"/>
    <property type="evidence" value="ECO:0007669"/>
    <property type="project" value="InterPro"/>
</dbReference>
<keyword evidence="3" id="KW-0808">Transferase</keyword>
<dbReference type="Proteomes" id="UP000245207">
    <property type="component" value="Unassembled WGS sequence"/>
</dbReference>
<evidence type="ECO:0000313" key="4">
    <source>
        <dbReference type="Proteomes" id="UP000245207"/>
    </source>
</evidence>
<dbReference type="PANTHER" id="PTHR32175">
    <property type="entry name" value="PROTEIN, PUTATIVE, EXPRESSED-RELATED"/>
    <property type="match status" value="1"/>
</dbReference>
<gene>
    <name evidence="3" type="ORF">CTI12_AA297560</name>
</gene>
<accession>A0A2U1N831</accession>
<dbReference type="SUPFAM" id="SSF52540">
    <property type="entry name" value="P-loop containing nucleoside triphosphate hydrolases"/>
    <property type="match status" value="1"/>
</dbReference>
<dbReference type="STRING" id="35608.A0A2U1N831"/>
<evidence type="ECO:0000313" key="3">
    <source>
        <dbReference type="EMBL" id="PWA69632.1"/>
    </source>
</evidence>
<dbReference type="InterPro" id="IPR027417">
    <property type="entry name" value="P-loop_NTPase"/>
</dbReference>
<evidence type="ECO:0000256" key="1">
    <source>
        <dbReference type="SAM" id="Phobius"/>
    </source>
</evidence>
<protein>
    <submittedName>
        <fullName evidence="3">Sulfotransferase domain-containing protein</fullName>
    </submittedName>
</protein>
<dbReference type="GO" id="GO:0005634">
    <property type="term" value="C:nucleus"/>
    <property type="evidence" value="ECO:0007669"/>
    <property type="project" value="InterPro"/>
</dbReference>
<keyword evidence="1" id="KW-0812">Transmembrane</keyword>